<comment type="caution">
    <text evidence="5">The sequence shown here is derived from an EMBL/GenBank/DDBJ whole genome shotgun (WGS) entry which is preliminary data.</text>
</comment>
<accession>A0AAN6ENE3</accession>
<evidence type="ECO:0000256" key="4">
    <source>
        <dbReference type="SAM" id="MobiDB-lite"/>
    </source>
</evidence>
<feature type="region of interest" description="Disordered" evidence="4">
    <location>
        <begin position="181"/>
        <end position="219"/>
    </location>
</feature>
<dbReference type="GO" id="GO:0006383">
    <property type="term" value="P:transcription by RNA polymerase III"/>
    <property type="evidence" value="ECO:0007669"/>
    <property type="project" value="TreeGrafter"/>
</dbReference>
<dbReference type="Proteomes" id="UP001161757">
    <property type="component" value="Unassembled WGS sequence"/>
</dbReference>
<evidence type="ECO:0000313" key="5">
    <source>
        <dbReference type="EMBL" id="KAJ8986845.1"/>
    </source>
</evidence>
<evidence type="ECO:0000256" key="1">
    <source>
        <dbReference type="ARBA" id="ARBA00004123"/>
    </source>
</evidence>
<keyword evidence="3" id="KW-0539">Nucleus</keyword>
<dbReference type="Gene3D" id="2.130.10.10">
    <property type="entry name" value="YVTN repeat-like/Quinoprotein amine dehydrogenase"/>
    <property type="match status" value="1"/>
</dbReference>
<proteinExistence type="predicted"/>
<sequence length="783" mass="84927">MEAAARRSGRQRKANTKYANDGWDKETLRILRASSESSGSSPDENLQARVVFQAGKSNTALSDDGQEFPLGPTDDVSVVPEGSESSDVATSSEGEDDMSLATSDEDHLAHKKPLNQVRWSDSSGIASTPHSRGLATGRKHASKSAAYPDTFGPDVEDLSTVLDARDLWLKGRDVTLPSRRSISDAIEKSQGLPSTPAATVDKAPDPSHSRSTNGAPVDDVIRQNQTLRAMDDKELQEKYMPRKPYSHSVVLGPWDKQTKFDLPPRCPLSLGQAWSTHAPKDIPVGGRLQNQLPTRPPQEGWLINVGEKVQCLSWALATAELQYLAIVTRATPGQRLSVPGHVRVRPAFHPSPPYPSHIEIWGFQTQAIPNSRVRTLSLAVPPRLVMVVGTDYGDIRRIKWCPPTLSERDVHVDGGPATVNHRLGIVSTDGFARVLSLSLPQHINQDNNPIAVKVAQAGLTMSPPLGTVFTALTFADPTTLVLGASDGSVQLFDLATVHENGLAASGYLRQQIHNTYITSLCSAWPGSLSTFIASSSAAGELVLTDLRNPQQDRVSVARACFPQCDIVFSPHTRSFITGLDRVGNTQVEAHLAAFIICHNLREFHTGHRIARLPELSGAATALANSPCHPCILIGTSNGQVLSSNYLRKVLPHRRSDSRNATGAYMQKLYDYEWRPLAAGESDDAQPPTNREDADTDLYHGAAVRPGVSRFHEGFKPEKIEVGTVPLAKKKPQHRETGIAEPIFEEEQSVTSIDCCPNLACAGIAAIGWGSGIVRVQDLAHDLE</sequence>
<name>A0AAN6ENE3_EXODE</name>
<dbReference type="AlphaFoldDB" id="A0AAN6ENE3"/>
<dbReference type="GO" id="GO:0005634">
    <property type="term" value="C:nucleus"/>
    <property type="evidence" value="ECO:0007669"/>
    <property type="project" value="UniProtKB-SubCell"/>
</dbReference>
<dbReference type="InterPro" id="IPR036322">
    <property type="entry name" value="WD40_repeat_dom_sf"/>
</dbReference>
<dbReference type="GO" id="GO:0000127">
    <property type="term" value="C:transcription factor TFIIIC complex"/>
    <property type="evidence" value="ECO:0007669"/>
    <property type="project" value="TreeGrafter"/>
</dbReference>
<comment type="subcellular location">
    <subcellularLocation>
        <location evidence="1">Nucleus</location>
    </subcellularLocation>
</comment>
<dbReference type="InterPro" id="IPR015943">
    <property type="entry name" value="WD40/YVTN_repeat-like_dom_sf"/>
</dbReference>
<evidence type="ECO:0000256" key="3">
    <source>
        <dbReference type="ARBA" id="ARBA00023242"/>
    </source>
</evidence>
<gene>
    <name evidence="5" type="ORF">HRR80_009146</name>
</gene>
<dbReference type="SUPFAM" id="SSF50978">
    <property type="entry name" value="WD40 repeat-like"/>
    <property type="match status" value="1"/>
</dbReference>
<evidence type="ECO:0000256" key="2">
    <source>
        <dbReference type="ARBA" id="ARBA00023163"/>
    </source>
</evidence>
<keyword evidence="2" id="KW-0804">Transcription</keyword>
<organism evidence="5 6">
    <name type="scientific">Exophiala dermatitidis</name>
    <name type="common">Black yeast-like fungus</name>
    <name type="synonym">Wangiella dermatitidis</name>
    <dbReference type="NCBI Taxonomy" id="5970"/>
    <lineage>
        <taxon>Eukaryota</taxon>
        <taxon>Fungi</taxon>
        <taxon>Dikarya</taxon>
        <taxon>Ascomycota</taxon>
        <taxon>Pezizomycotina</taxon>
        <taxon>Eurotiomycetes</taxon>
        <taxon>Chaetothyriomycetidae</taxon>
        <taxon>Chaetothyriales</taxon>
        <taxon>Herpotrichiellaceae</taxon>
        <taxon>Exophiala</taxon>
    </lineage>
</organism>
<feature type="region of interest" description="Disordered" evidence="4">
    <location>
        <begin position="57"/>
        <end position="153"/>
    </location>
</feature>
<dbReference type="InterPro" id="IPR052416">
    <property type="entry name" value="GTF3C_component"/>
</dbReference>
<evidence type="ECO:0000313" key="6">
    <source>
        <dbReference type="Proteomes" id="UP001161757"/>
    </source>
</evidence>
<feature type="region of interest" description="Disordered" evidence="4">
    <location>
        <begin position="1"/>
        <end position="25"/>
    </location>
</feature>
<feature type="compositionally biased region" description="Polar residues" evidence="4">
    <location>
        <begin position="83"/>
        <end position="92"/>
    </location>
</feature>
<protein>
    <submittedName>
        <fullName evidence="5">Uncharacterized protein</fullName>
    </submittedName>
</protein>
<dbReference type="PANTHER" id="PTHR15052:SF2">
    <property type="entry name" value="GENERAL TRANSCRIPTION FACTOR 3C POLYPEPTIDE 2"/>
    <property type="match status" value="1"/>
</dbReference>
<dbReference type="EMBL" id="JAJGCB010000031">
    <property type="protein sequence ID" value="KAJ8986845.1"/>
    <property type="molecule type" value="Genomic_DNA"/>
</dbReference>
<dbReference type="PANTHER" id="PTHR15052">
    <property type="entry name" value="RNA POLYMERASE III TRANSCRIPTION INITIATION FACTOR COMPLEX SUBUNIT"/>
    <property type="match status" value="1"/>
</dbReference>
<feature type="compositionally biased region" description="Polar residues" evidence="4">
    <location>
        <begin position="117"/>
        <end position="130"/>
    </location>
</feature>
<reference evidence="5" key="1">
    <citation type="submission" date="2023-01" db="EMBL/GenBank/DDBJ databases">
        <title>Exophiala dermititidis isolated from Cystic Fibrosis Patient.</title>
        <authorList>
            <person name="Kurbessoian T."/>
            <person name="Crocker A."/>
            <person name="Murante D."/>
            <person name="Hogan D.A."/>
            <person name="Stajich J.E."/>
        </authorList>
    </citation>
    <scope>NUCLEOTIDE SEQUENCE</scope>
    <source>
        <strain evidence="5">Ex8</strain>
    </source>
</reference>